<proteinExistence type="predicted"/>
<accession>F8KQR2</accession>
<reference evidence="1 2" key="1">
    <citation type="journal article" date="2011" name="J. Bacteriol.">
        <title>Genome sequence of Helicobacter bizzozeronii strain CIII-1, an isolate from human gastric mucosa.</title>
        <authorList>
            <person name="Schott T."/>
            <person name="Rossi M."/>
            <person name="Hanninen M.L."/>
        </authorList>
    </citation>
    <scope>NUCLEOTIDE SEQUENCE [LARGE SCALE GENOMIC DNA]</scope>
    <source>
        <strain evidence="1 2">CIII-1</strain>
    </source>
</reference>
<dbReference type="KEGG" id="hbi:HBZC1_00800"/>
<organism evidence="1 2">
    <name type="scientific">Helicobacter bizzozeronii (strain CIII-1)</name>
    <dbReference type="NCBI Taxonomy" id="1002804"/>
    <lineage>
        <taxon>Bacteria</taxon>
        <taxon>Pseudomonadati</taxon>
        <taxon>Campylobacterota</taxon>
        <taxon>Epsilonproteobacteria</taxon>
        <taxon>Campylobacterales</taxon>
        <taxon>Helicobacteraceae</taxon>
        <taxon>Helicobacter</taxon>
    </lineage>
</organism>
<protein>
    <submittedName>
        <fullName evidence="1">Uncharacterized protein</fullName>
    </submittedName>
</protein>
<dbReference type="STRING" id="1002804.HBZC1_00800"/>
<evidence type="ECO:0000313" key="1">
    <source>
        <dbReference type="EMBL" id="CCB79066.1"/>
    </source>
</evidence>
<name>F8KQR2_HELBC</name>
<keyword evidence="2" id="KW-1185">Reference proteome</keyword>
<dbReference type="EMBL" id="FR871757">
    <property type="protein sequence ID" value="CCB79066.1"/>
    <property type="molecule type" value="Genomic_DNA"/>
</dbReference>
<dbReference type="AlphaFoldDB" id="F8KQR2"/>
<dbReference type="Proteomes" id="UP000008387">
    <property type="component" value="Chromosome"/>
</dbReference>
<dbReference type="HOGENOM" id="CLU_3153516_0_0_7"/>
<sequence length="48" mass="5353">MIPKSPSFSYGEYVKVNILKDLGKQTIQVPQSKIMADTLSLRVIEQSA</sequence>
<evidence type="ECO:0000313" key="2">
    <source>
        <dbReference type="Proteomes" id="UP000008387"/>
    </source>
</evidence>
<gene>
    <name evidence="1" type="ordered locus">HBZC1_00800</name>
</gene>